<evidence type="ECO:0000256" key="1">
    <source>
        <dbReference type="ARBA" id="ARBA00004496"/>
    </source>
</evidence>
<dbReference type="GO" id="GO:0016363">
    <property type="term" value="C:nuclear matrix"/>
    <property type="evidence" value="ECO:0007669"/>
    <property type="project" value="TreeGrafter"/>
</dbReference>
<gene>
    <name evidence="10" type="ORF">BN14_02620</name>
</gene>
<evidence type="ECO:0000259" key="9">
    <source>
        <dbReference type="Pfam" id="PF08389"/>
    </source>
</evidence>
<keyword evidence="6 8" id="KW-0694">RNA-binding</keyword>
<name>M5BY24_THACB</name>
<proteinExistence type="inferred from homology"/>
<keyword evidence="7 8" id="KW-0539">Nucleus</keyword>
<comment type="similarity">
    <text evidence="2 8">Belongs to the exportin family.</text>
</comment>
<evidence type="ECO:0000256" key="6">
    <source>
        <dbReference type="ARBA" id="ARBA00022884"/>
    </source>
</evidence>
<dbReference type="HOGENOM" id="CLU_1750936_0_0_1"/>
<dbReference type="SUPFAM" id="SSF48371">
    <property type="entry name" value="ARM repeat"/>
    <property type="match status" value="1"/>
</dbReference>
<reference evidence="10 11" key="1">
    <citation type="journal article" date="2013" name="J. Biotechnol.">
        <title>Establishment and interpretation of the genome sequence of the phytopathogenic fungus Rhizoctonia solani AG1-IB isolate 7/3/14.</title>
        <authorList>
            <person name="Wibberg D.W."/>
            <person name="Jelonek L.J."/>
            <person name="Rupp O.R."/>
            <person name="Hennig M.H."/>
            <person name="Eikmeyer F.E."/>
            <person name="Goesmann A.G."/>
            <person name="Hartmann A.H."/>
            <person name="Borriss R.B."/>
            <person name="Grosch R.G."/>
            <person name="Puehler A.P."/>
            <person name="Schlueter A.S."/>
        </authorList>
    </citation>
    <scope>NUCLEOTIDE SEQUENCE [LARGE SCALE GENOMIC DNA]</scope>
    <source>
        <strain evidence="11">AG1-IB / isolate 7/3/14</strain>
    </source>
</reference>
<evidence type="ECO:0000313" key="11">
    <source>
        <dbReference type="Proteomes" id="UP000012065"/>
    </source>
</evidence>
<dbReference type="Gene3D" id="1.25.10.10">
    <property type="entry name" value="Leucine-rich Repeat Variant"/>
    <property type="match status" value="1"/>
</dbReference>
<dbReference type="PANTHER" id="PTHR15952">
    <property type="entry name" value="EXPORTIN-T/LOS1"/>
    <property type="match status" value="1"/>
</dbReference>
<dbReference type="InterPro" id="IPR016024">
    <property type="entry name" value="ARM-type_fold"/>
</dbReference>
<keyword evidence="4 8" id="KW-0963">Cytoplasm</keyword>
<evidence type="ECO:0000256" key="3">
    <source>
        <dbReference type="ARBA" id="ARBA00018928"/>
    </source>
</evidence>
<dbReference type="AlphaFoldDB" id="M5BY24"/>
<keyword evidence="5 8" id="KW-0820">tRNA-binding</keyword>
<dbReference type="GO" id="GO:0031267">
    <property type="term" value="F:small GTPase binding"/>
    <property type="evidence" value="ECO:0007669"/>
    <property type="project" value="InterPro"/>
</dbReference>
<evidence type="ECO:0000256" key="8">
    <source>
        <dbReference type="RuleBase" id="RU366037"/>
    </source>
</evidence>
<comment type="subcellular location">
    <subcellularLocation>
        <location evidence="1 8">Cytoplasm</location>
    </subcellularLocation>
    <subcellularLocation>
        <location evidence="8">Nucleus</location>
    </subcellularLocation>
    <text evidence="8">Shuttles between the nucleus and the cytoplasm.</text>
</comment>
<comment type="caution">
    <text evidence="10">The sequence shown here is derived from an EMBL/GenBank/DDBJ whole genome shotgun (WGS) entry which is preliminary data.</text>
</comment>
<dbReference type="InterPro" id="IPR011989">
    <property type="entry name" value="ARM-like"/>
</dbReference>
<dbReference type="InterPro" id="IPR040017">
    <property type="entry name" value="XPOT"/>
</dbReference>
<comment type="function">
    <text evidence="8">tRNA nucleus export receptor which facilitates tRNA translocation across the nuclear pore complex.</text>
</comment>
<dbReference type="PANTHER" id="PTHR15952:SF11">
    <property type="entry name" value="EXPORTIN-T"/>
    <property type="match status" value="1"/>
</dbReference>
<dbReference type="Pfam" id="PF08389">
    <property type="entry name" value="Xpo1"/>
    <property type="match status" value="1"/>
</dbReference>
<evidence type="ECO:0000256" key="5">
    <source>
        <dbReference type="ARBA" id="ARBA00022555"/>
    </source>
</evidence>
<evidence type="ECO:0000256" key="4">
    <source>
        <dbReference type="ARBA" id="ARBA00022490"/>
    </source>
</evidence>
<protein>
    <recommendedName>
        <fullName evidence="3 8">Exportin-T</fullName>
    </recommendedName>
    <alternativeName>
        <fullName evidence="8">Exportin(tRNA)</fullName>
    </alternativeName>
    <alternativeName>
        <fullName evidence="8">tRNA exportin</fullName>
    </alternativeName>
</protein>
<evidence type="ECO:0000256" key="7">
    <source>
        <dbReference type="ARBA" id="ARBA00023242"/>
    </source>
</evidence>
<keyword evidence="8" id="KW-0813">Transport</keyword>
<evidence type="ECO:0000313" key="10">
    <source>
        <dbReference type="EMBL" id="CCO28622.1"/>
    </source>
</evidence>
<dbReference type="EMBL" id="CAOJ01003566">
    <property type="protein sequence ID" value="CCO28622.1"/>
    <property type="molecule type" value="Genomic_DNA"/>
</dbReference>
<dbReference type="GO" id="GO:0000049">
    <property type="term" value="F:tRNA binding"/>
    <property type="evidence" value="ECO:0007669"/>
    <property type="project" value="UniProtKB-UniRule"/>
</dbReference>
<sequence>MLEGVRAGGAPVSETIGQAQLIELIELAIRAFASYVPWIDINLTVTPATINMLFKLLSDSAVSVRIATSGALLRIVQKGLKEPADKLQLFRVLSLGQVLEVLEQNTRITGSRDETDDEEISYRESLGKLTGGLGLELIKLCDEVRLVLL</sequence>
<feature type="domain" description="Exportin-1/Importin-beta-like" evidence="9">
    <location>
        <begin position="22"/>
        <end position="62"/>
    </location>
</feature>
<dbReference type="InterPro" id="IPR013598">
    <property type="entry name" value="Exportin-1/Importin-b-like"/>
</dbReference>
<dbReference type="GO" id="GO:0071528">
    <property type="term" value="P:tRNA re-export from nucleus"/>
    <property type="evidence" value="ECO:0007669"/>
    <property type="project" value="UniProtKB-UniRule"/>
</dbReference>
<accession>M5BY24</accession>
<evidence type="ECO:0000256" key="2">
    <source>
        <dbReference type="ARBA" id="ARBA00009466"/>
    </source>
</evidence>
<dbReference type="Proteomes" id="UP000012065">
    <property type="component" value="Unassembled WGS sequence"/>
</dbReference>
<dbReference type="GO" id="GO:0005643">
    <property type="term" value="C:nuclear pore"/>
    <property type="evidence" value="ECO:0007669"/>
    <property type="project" value="TreeGrafter"/>
</dbReference>
<organism evidence="10 11">
    <name type="scientific">Thanatephorus cucumeris (strain AG1-IB / isolate 7/3/14)</name>
    <name type="common">Lettuce bottom rot fungus</name>
    <name type="synonym">Rhizoctonia solani</name>
    <dbReference type="NCBI Taxonomy" id="1108050"/>
    <lineage>
        <taxon>Eukaryota</taxon>
        <taxon>Fungi</taxon>
        <taxon>Dikarya</taxon>
        <taxon>Basidiomycota</taxon>
        <taxon>Agaricomycotina</taxon>
        <taxon>Agaricomycetes</taxon>
        <taxon>Cantharellales</taxon>
        <taxon>Ceratobasidiaceae</taxon>
        <taxon>Rhizoctonia</taxon>
        <taxon>Rhizoctonia solani AG-1</taxon>
    </lineage>
</organism>
<dbReference type="GO" id="GO:0005737">
    <property type="term" value="C:cytoplasm"/>
    <property type="evidence" value="ECO:0007669"/>
    <property type="project" value="UniProtKB-SubCell"/>
</dbReference>